<dbReference type="Proteomes" id="UP000034646">
    <property type="component" value="Unassembled WGS sequence"/>
</dbReference>
<keyword evidence="1" id="KW-0812">Transmembrane</keyword>
<evidence type="ECO:0008006" key="4">
    <source>
        <dbReference type="Google" id="ProtNLM"/>
    </source>
</evidence>
<proteinExistence type="predicted"/>
<name>A0A0G1GPL0_9BACT</name>
<dbReference type="Pfam" id="PF04402">
    <property type="entry name" value="SIMPL"/>
    <property type="match status" value="1"/>
</dbReference>
<dbReference type="AlphaFoldDB" id="A0A0G1GPL0"/>
<evidence type="ECO:0000313" key="3">
    <source>
        <dbReference type="Proteomes" id="UP000034646"/>
    </source>
</evidence>
<dbReference type="Gene3D" id="3.30.110.170">
    <property type="entry name" value="Protein of unknown function (DUF541), domain 1"/>
    <property type="match status" value="1"/>
</dbReference>
<dbReference type="InterPro" id="IPR052022">
    <property type="entry name" value="26kDa_periplasmic_antigen"/>
</dbReference>
<reference evidence="2 3" key="1">
    <citation type="journal article" date="2015" name="Nature">
        <title>rRNA introns, odd ribosomes, and small enigmatic genomes across a large radiation of phyla.</title>
        <authorList>
            <person name="Brown C.T."/>
            <person name="Hug L.A."/>
            <person name="Thomas B.C."/>
            <person name="Sharon I."/>
            <person name="Castelle C.J."/>
            <person name="Singh A."/>
            <person name="Wilkins M.J."/>
            <person name="Williams K.H."/>
            <person name="Banfield J.F."/>
        </authorList>
    </citation>
    <scope>NUCLEOTIDE SEQUENCE [LARGE SCALE GENOMIC DNA]</scope>
</reference>
<keyword evidence="1" id="KW-1133">Transmembrane helix</keyword>
<accession>A0A0G1GPL0</accession>
<comment type="caution">
    <text evidence="2">The sequence shown here is derived from an EMBL/GenBank/DDBJ whole genome shotgun (WGS) entry which is preliminary data.</text>
</comment>
<sequence length="224" mass="25168">MENIKNNWVLVIGGVLLVFSVIFFFSARNFSEQGKFVEVKGLSERIVKADVAIWSLNFESKSNDIDVLYTEIERNLVAIKGFLKEKGFEDSEINVAPVNIYQDTYREALFRYNANVQLSVYTKKVDQVRSASKDTLLLVKKGVTLNGNSINFEFSDINSIKPEMLAEAIKNARMSAEQFARESGSSLGGISRGNQGVFDISDKDPGSPEYKKIRVVSTLRFLLN</sequence>
<organism evidence="2 3">
    <name type="scientific">Candidatus Nomurabacteria bacterium GW2011_GWA2_43_15</name>
    <dbReference type="NCBI Taxonomy" id="1618738"/>
    <lineage>
        <taxon>Bacteria</taxon>
        <taxon>Candidatus Nomuraibacteriota</taxon>
    </lineage>
</organism>
<protein>
    <recommendedName>
        <fullName evidence="4">SIMPL domain-containing protein</fullName>
    </recommendedName>
</protein>
<dbReference type="GO" id="GO:0006974">
    <property type="term" value="P:DNA damage response"/>
    <property type="evidence" value="ECO:0007669"/>
    <property type="project" value="TreeGrafter"/>
</dbReference>
<keyword evidence="1" id="KW-0472">Membrane</keyword>
<dbReference type="PANTHER" id="PTHR34387">
    <property type="entry name" value="SLR1258 PROTEIN"/>
    <property type="match status" value="1"/>
</dbReference>
<dbReference type="PANTHER" id="PTHR34387:SF2">
    <property type="entry name" value="SLR1258 PROTEIN"/>
    <property type="match status" value="1"/>
</dbReference>
<evidence type="ECO:0000313" key="2">
    <source>
        <dbReference type="EMBL" id="KKT00604.1"/>
    </source>
</evidence>
<dbReference type="InterPro" id="IPR016907">
    <property type="entry name" value="UCP029033"/>
</dbReference>
<dbReference type="STRING" id="1618738.UV76_C0008G0015"/>
<evidence type="ECO:0000256" key="1">
    <source>
        <dbReference type="SAM" id="Phobius"/>
    </source>
</evidence>
<dbReference type="InterPro" id="IPR007497">
    <property type="entry name" value="SIMPL/DUF541"/>
</dbReference>
<dbReference type="EMBL" id="LCFS01000008">
    <property type="protein sequence ID" value="KKT00604.1"/>
    <property type="molecule type" value="Genomic_DNA"/>
</dbReference>
<dbReference type="PIRSF" id="PIRSF029033">
    <property type="entry name" value="UCP029033"/>
    <property type="match status" value="1"/>
</dbReference>
<gene>
    <name evidence="2" type="ORF">UV76_C0008G0015</name>
</gene>
<feature type="transmembrane region" description="Helical" evidence="1">
    <location>
        <begin position="6"/>
        <end position="25"/>
    </location>
</feature>